<dbReference type="GeneID" id="22276114"/>
<organism evidence="2 3">
    <name type="scientific">Staphylococcus phage phiSa119</name>
    <dbReference type="NCBI Taxonomy" id="1498220"/>
    <lineage>
        <taxon>Viruses</taxon>
        <taxon>Duplodnaviria</taxon>
        <taxon>Heunggongvirae</taxon>
        <taxon>Uroviricota</taxon>
        <taxon>Caudoviricetes</taxon>
        <taxon>Bronfenbrennervirinae</taxon>
        <taxon>Biseptimavirus</taxon>
        <taxon>Biseptimavirus P1105</taxon>
    </lineage>
</organism>
<accession>A0A068A296</accession>
<evidence type="ECO:0000313" key="2">
    <source>
        <dbReference type="EMBL" id="AIA08761.1"/>
    </source>
</evidence>
<proteinExistence type="predicted"/>
<name>A0A068A296_9CAUD</name>
<dbReference type="Proteomes" id="UP000027380">
    <property type="component" value="Segment"/>
</dbReference>
<evidence type="ECO:0000256" key="1">
    <source>
        <dbReference type="SAM" id="MobiDB-lite"/>
    </source>
</evidence>
<sequence length="293" mass="33626">MKHYLYTDKEFIYSYLSQHGKGLNLSYSQMNKNTSTESESKSTANTKSKEEFEGNSTGDLGLEINAGIAKGSYTDGTNYKIKINKNSLKETLNFIDSKSEAQSELYKIELHDYLYEIFENTAMNKGDKISLYPDKKITIAELDGNHFKFLEQLMNIYIKSDTSSFIGIDNNTQEEFKSIKKDLQPLEKMSSIIDKLVPGDYKIILNHDNQSLIGSLYEENLNVPFKELKYFYAQSKLNVVGIKASKIEPNKFEYENVFEVIQLDALLQGPLLNELLSNESIYYFKPILIYSNI</sequence>
<feature type="compositionally biased region" description="Low complexity" evidence="1">
    <location>
        <begin position="31"/>
        <end position="46"/>
    </location>
</feature>
<evidence type="ECO:0000313" key="3">
    <source>
        <dbReference type="Proteomes" id="UP000027380"/>
    </source>
</evidence>
<reference evidence="2 3" key="1">
    <citation type="journal article" date="2014" name="Clin. Microbiol. Infect.">
        <title>Typing of Panton-Valentine leukocidin-encoding phages carried by methicillin-susceptible and methicillin-resistant Staphylococcus aureus from Italy.</title>
        <authorList>
            <person name="Sanchini A."/>
            <person name="Del Grosso M."/>
            <person name="Villa L."/>
            <person name="Ammendolia M.G."/>
            <person name="Superti F."/>
            <person name="Monaco M."/>
            <person name="Pantosti A."/>
        </authorList>
    </citation>
    <scope>NUCLEOTIDE SEQUENCE [LARGE SCALE GENOMIC DNA]</scope>
</reference>
<feature type="region of interest" description="Disordered" evidence="1">
    <location>
        <begin position="31"/>
        <end position="56"/>
    </location>
</feature>
<protein>
    <submittedName>
        <fullName evidence="2">Uncharacterized protein</fullName>
    </submittedName>
</protein>
<dbReference type="RefSeq" id="YP_009103421.1">
    <property type="nucleotide sequence ID" value="NC_025460.1"/>
</dbReference>
<dbReference type="KEGG" id="vg:22276114"/>
<dbReference type="EMBL" id="KJ596420">
    <property type="protein sequence ID" value="AIA08761.1"/>
    <property type="molecule type" value="Genomic_DNA"/>
</dbReference>